<dbReference type="PROSITE" id="PS51671">
    <property type="entry name" value="ACT"/>
    <property type="match status" value="1"/>
</dbReference>
<dbReference type="NCBIfam" id="NF008865">
    <property type="entry name" value="PRK11898.1"/>
    <property type="match status" value="1"/>
</dbReference>
<dbReference type="RefSeq" id="WP_110988042.1">
    <property type="nucleotide sequence ID" value="NZ_CAWNWM010000017.1"/>
</dbReference>
<dbReference type="InterPro" id="IPR002912">
    <property type="entry name" value="ACT_dom"/>
</dbReference>
<feature type="site" description="Essential for prephenate dehydratase activity" evidence="9">
    <location>
        <position position="177"/>
    </location>
</feature>
<comment type="caution">
    <text evidence="13">The sequence shown here is derived from an EMBL/GenBank/DDBJ whole genome shotgun (WGS) entry which is preliminary data.</text>
</comment>
<dbReference type="PANTHER" id="PTHR21022:SF19">
    <property type="entry name" value="PREPHENATE DEHYDRATASE-RELATED"/>
    <property type="match status" value="1"/>
</dbReference>
<dbReference type="OrthoDB" id="9802281at2"/>
<dbReference type="EC" id="4.2.1.51" evidence="2 10"/>
<evidence type="ECO:0000256" key="8">
    <source>
        <dbReference type="ARBA" id="ARBA00047848"/>
    </source>
</evidence>
<evidence type="ECO:0000256" key="3">
    <source>
        <dbReference type="ARBA" id="ARBA00021872"/>
    </source>
</evidence>
<evidence type="ECO:0000313" key="13">
    <source>
        <dbReference type="EMBL" id="PZD71439.1"/>
    </source>
</evidence>
<dbReference type="CDD" id="cd04905">
    <property type="entry name" value="ACT_CM-PDT"/>
    <property type="match status" value="1"/>
</dbReference>
<dbReference type="GO" id="GO:0009094">
    <property type="term" value="P:L-phenylalanine biosynthetic process"/>
    <property type="evidence" value="ECO:0007669"/>
    <property type="project" value="UniProtKB-UniPathway"/>
</dbReference>
<dbReference type="PROSITE" id="PS00857">
    <property type="entry name" value="PREPHENATE_DEHYDR_1"/>
    <property type="match status" value="1"/>
</dbReference>
<gene>
    <name evidence="13" type="primary">pheA_2</name>
    <name evidence="10" type="synonym">pheA</name>
    <name evidence="13" type="ORF">C1752_06350</name>
</gene>
<dbReference type="PROSITE" id="PS00858">
    <property type="entry name" value="PREPHENATE_DEHYDR_2"/>
    <property type="match status" value="1"/>
</dbReference>
<dbReference type="CDD" id="cd13630">
    <property type="entry name" value="PBP2_PDT_1"/>
    <property type="match status" value="1"/>
</dbReference>
<name>A0A2W1JBN3_9CYAN</name>
<evidence type="ECO:0000256" key="6">
    <source>
        <dbReference type="ARBA" id="ARBA00023222"/>
    </source>
</evidence>
<dbReference type="GO" id="GO:0004664">
    <property type="term" value="F:prephenate dehydratase activity"/>
    <property type="evidence" value="ECO:0007669"/>
    <property type="project" value="UniProtKB-UniRule"/>
</dbReference>
<dbReference type="Proteomes" id="UP000248857">
    <property type="component" value="Unassembled WGS sequence"/>
</dbReference>
<dbReference type="InterPro" id="IPR001086">
    <property type="entry name" value="Preph_deHydtase"/>
</dbReference>
<sequence>MTLSIAHLGPPGTYAEQAALAYLDLHSTPSTTLRPYASIARTIQSTAQGETHLTIAPIENSIEGSVATTLDTLWQCSDLQIRQALVLPIRHVLIAQTPNLQKIKAVYSHPQALGQCQRWLATNLPQTTAIATNSTTEALQYVQADPSAAAISSERAAQLYELPIVQRTIQDHPDNCTRFWVINQQKTADLPPVIETDQTYTSLAFSLPANQPGALLKTLQIFAERSINLSRIESRPSRRSMGDYVFFIDAEISAEQTTFHSALEQLQASTEVLKSFGSYPLVTIS</sequence>
<feature type="domain" description="Prephenate dehydratase" evidence="11">
    <location>
        <begin position="4"/>
        <end position="184"/>
    </location>
</feature>
<dbReference type="EMBL" id="PQWO01000017">
    <property type="protein sequence ID" value="PZD71439.1"/>
    <property type="molecule type" value="Genomic_DNA"/>
</dbReference>
<dbReference type="UniPathway" id="UPA00121">
    <property type="reaction ID" value="UER00345"/>
</dbReference>
<evidence type="ECO:0000259" key="11">
    <source>
        <dbReference type="PROSITE" id="PS51171"/>
    </source>
</evidence>
<evidence type="ECO:0000256" key="7">
    <source>
        <dbReference type="ARBA" id="ARBA00023239"/>
    </source>
</evidence>
<evidence type="ECO:0000256" key="5">
    <source>
        <dbReference type="ARBA" id="ARBA00023141"/>
    </source>
</evidence>
<evidence type="ECO:0000256" key="2">
    <source>
        <dbReference type="ARBA" id="ARBA00013147"/>
    </source>
</evidence>
<evidence type="ECO:0000256" key="4">
    <source>
        <dbReference type="ARBA" id="ARBA00022605"/>
    </source>
</evidence>
<dbReference type="SUPFAM" id="SSF55021">
    <property type="entry name" value="ACT-like"/>
    <property type="match status" value="1"/>
</dbReference>
<evidence type="ECO:0000256" key="10">
    <source>
        <dbReference type="RuleBase" id="RU361254"/>
    </source>
</evidence>
<evidence type="ECO:0000313" key="14">
    <source>
        <dbReference type="Proteomes" id="UP000248857"/>
    </source>
</evidence>
<proteinExistence type="predicted"/>
<evidence type="ECO:0000256" key="9">
    <source>
        <dbReference type="PIRSR" id="PIRSR001500-2"/>
    </source>
</evidence>
<dbReference type="InterPro" id="IPR045865">
    <property type="entry name" value="ACT-like_dom_sf"/>
</dbReference>
<dbReference type="Pfam" id="PF00800">
    <property type="entry name" value="PDT"/>
    <property type="match status" value="1"/>
</dbReference>
<dbReference type="FunFam" id="3.40.190.10:FF:000034">
    <property type="entry name" value="Chorismate mutase/prephenate dehydratase"/>
    <property type="match status" value="1"/>
</dbReference>
<dbReference type="InterPro" id="IPR008242">
    <property type="entry name" value="Chor_mutase/pphenate_deHydtase"/>
</dbReference>
<protein>
    <recommendedName>
        <fullName evidence="3 10">Prephenate dehydratase</fullName>
        <shortName evidence="10">PDT</shortName>
        <ecNumber evidence="2 10">4.2.1.51</ecNumber>
    </recommendedName>
</protein>
<keyword evidence="4 10" id="KW-0028">Amino-acid biosynthesis</keyword>
<dbReference type="Pfam" id="PF01842">
    <property type="entry name" value="ACT"/>
    <property type="match status" value="1"/>
</dbReference>
<evidence type="ECO:0000256" key="1">
    <source>
        <dbReference type="ARBA" id="ARBA00004741"/>
    </source>
</evidence>
<dbReference type="SUPFAM" id="SSF53850">
    <property type="entry name" value="Periplasmic binding protein-like II"/>
    <property type="match status" value="1"/>
</dbReference>
<reference evidence="13 14" key="1">
    <citation type="journal article" date="2018" name="Sci. Rep.">
        <title>A novel species of the marine cyanobacterium Acaryochloris with a unique pigment content and lifestyle.</title>
        <authorList>
            <person name="Partensky F."/>
            <person name="Six C."/>
            <person name="Ratin M."/>
            <person name="Garczarek L."/>
            <person name="Vaulot D."/>
            <person name="Probert I."/>
            <person name="Calteau A."/>
            <person name="Gourvil P."/>
            <person name="Marie D."/>
            <person name="Grebert T."/>
            <person name="Bouchier C."/>
            <person name="Le Panse S."/>
            <person name="Gachenot M."/>
            <person name="Rodriguez F."/>
            <person name="Garrido J.L."/>
        </authorList>
    </citation>
    <scope>NUCLEOTIDE SEQUENCE [LARGE SCALE GENOMIC DNA]</scope>
    <source>
        <strain evidence="13 14">RCC1774</strain>
    </source>
</reference>
<feature type="domain" description="ACT" evidence="12">
    <location>
        <begin position="203"/>
        <end position="280"/>
    </location>
</feature>
<comment type="catalytic activity">
    <reaction evidence="8 10">
        <text>prephenate + H(+) = 3-phenylpyruvate + CO2 + H2O</text>
        <dbReference type="Rhea" id="RHEA:21648"/>
        <dbReference type="ChEBI" id="CHEBI:15377"/>
        <dbReference type="ChEBI" id="CHEBI:15378"/>
        <dbReference type="ChEBI" id="CHEBI:16526"/>
        <dbReference type="ChEBI" id="CHEBI:18005"/>
        <dbReference type="ChEBI" id="CHEBI:29934"/>
        <dbReference type="EC" id="4.2.1.51"/>
    </reaction>
</comment>
<dbReference type="GO" id="GO:0005737">
    <property type="term" value="C:cytoplasm"/>
    <property type="evidence" value="ECO:0007669"/>
    <property type="project" value="TreeGrafter"/>
</dbReference>
<dbReference type="Gene3D" id="3.40.190.10">
    <property type="entry name" value="Periplasmic binding protein-like II"/>
    <property type="match status" value="2"/>
</dbReference>
<keyword evidence="6 10" id="KW-0584">Phenylalanine biosynthesis</keyword>
<dbReference type="AlphaFoldDB" id="A0A2W1JBN3"/>
<comment type="pathway">
    <text evidence="1 10">Amino-acid biosynthesis; L-phenylalanine biosynthesis; phenylpyruvate from prephenate: step 1/1.</text>
</comment>
<dbReference type="Gene3D" id="3.30.70.260">
    <property type="match status" value="1"/>
</dbReference>
<keyword evidence="5 10" id="KW-0057">Aromatic amino acid biosynthesis</keyword>
<dbReference type="InterPro" id="IPR018528">
    <property type="entry name" value="Preph_deHydtase_CS"/>
</dbReference>
<evidence type="ECO:0000259" key="12">
    <source>
        <dbReference type="PROSITE" id="PS51671"/>
    </source>
</evidence>
<keyword evidence="7 10" id="KW-0456">Lyase</keyword>
<dbReference type="PROSITE" id="PS51171">
    <property type="entry name" value="PREPHENATE_DEHYDR_3"/>
    <property type="match status" value="1"/>
</dbReference>
<accession>A0A2W1JBN3</accession>
<dbReference type="PANTHER" id="PTHR21022">
    <property type="entry name" value="PREPHENATE DEHYDRATASE P PROTEIN"/>
    <property type="match status" value="1"/>
</dbReference>
<organism evidence="13 14">
    <name type="scientific">Acaryochloris thomasi RCC1774</name>
    <dbReference type="NCBI Taxonomy" id="1764569"/>
    <lineage>
        <taxon>Bacteria</taxon>
        <taxon>Bacillati</taxon>
        <taxon>Cyanobacteriota</taxon>
        <taxon>Cyanophyceae</taxon>
        <taxon>Acaryochloridales</taxon>
        <taxon>Acaryochloridaceae</taxon>
        <taxon>Acaryochloris</taxon>
        <taxon>Acaryochloris thomasi</taxon>
    </lineage>
</organism>
<dbReference type="PIRSF" id="PIRSF001500">
    <property type="entry name" value="Chor_mut_pdt_Ppr"/>
    <property type="match status" value="1"/>
</dbReference>
<keyword evidence="14" id="KW-1185">Reference proteome</keyword>